<dbReference type="Gene3D" id="1.10.443.10">
    <property type="entry name" value="Intergrase catalytic core"/>
    <property type="match status" value="1"/>
</dbReference>
<evidence type="ECO:0000259" key="7">
    <source>
        <dbReference type="PROSITE" id="PS51900"/>
    </source>
</evidence>
<dbReference type="EMBL" id="QWLB01000005">
    <property type="protein sequence ID" value="RIH93461.1"/>
    <property type="molecule type" value="Genomic_DNA"/>
</dbReference>
<protein>
    <submittedName>
        <fullName evidence="8">Transposase</fullName>
    </submittedName>
</protein>
<dbReference type="PROSITE" id="PS51900">
    <property type="entry name" value="CB"/>
    <property type="match status" value="1"/>
</dbReference>
<evidence type="ECO:0000256" key="5">
    <source>
        <dbReference type="SAM" id="MobiDB-lite"/>
    </source>
</evidence>
<evidence type="ECO:0000259" key="6">
    <source>
        <dbReference type="PROSITE" id="PS51898"/>
    </source>
</evidence>
<dbReference type="PROSITE" id="PS51898">
    <property type="entry name" value="TYR_RECOMBINASE"/>
    <property type="match status" value="1"/>
</dbReference>
<feature type="region of interest" description="Disordered" evidence="5">
    <location>
        <begin position="405"/>
        <end position="425"/>
    </location>
</feature>
<evidence type="ECO:0000256" key="1">
    <source>
        <dbReference type="ARBA" id="ARBA00008857"/>
    </source>
</evidence>
<dbReference type="InterPro" id="IPR044068">
    <property type="entry name" value="CB"/>
</dbReference>
<evidence type="ECO:0000313" key="8">
    <source>
        <dbReference type="EMBL" id="RIH93461.1"/>
    </source>
</evidence>
<reference evidence="8 9" key="1">
    <citation type="submission" date="2018-08" db="EMBL/GenBank/DDBJ databases">
        <title>Meiothermus granaticius genome AF-68 sequencing project.</title>
        <authorList>
            <person name="Da Costa M.S."/>
            <person name="Albuquerque L."/>
            <person name="Raposo P."/>
            <person name="Froufe H.J.C."/>
            <person name="Barroso C.S."/>
            <person name="Egas C."/>
        </authorList>
    </citation>
    <scope>NUCLEOTIDE SEQUENCE [LARGE SCALE GENOMIC DNA]</scope>
    <source>
        <strain evidence="8 9">AF-68</strain>
    </source>
</reference>
<name>A0A399FEP2_9DEIN</name>
<evidence type="ECO:0000256" key="3">
    <source>
        <dbReference type="ARBA" id="ARBA00023172"/>
    </source>
</evidence>
<dbReference type="RefSeq" id="WP_119356044.1">
    <property type="nucleotide sequence ID" value="NZ_BJXM01000003.1"/>
</dbReference>
<evidence type="ECO:0000313" key="9">
    <source>
        <dbReference type="Proteomes" id="UP000266178"/>
    </source>
</evidence>
<dbReference type="InterPro" id="IPR002104">
    <property type="entry name" value="Integrase_catalytic"/>
</dbReference>
<feature type="domain" description="Core-binding (CB)" evidence="7">
    <location>
        <begin position="70"/>
        <end position="171"/>
    </location>
</feature>
<dbReference type="Proteomes" id="UP000266178">
    <property type="component" value="Unassembled WGS sequence"/>
</dbReference>
<dbReference type="PANTHER" id="PTHR30349:SF64">
    <property type="entry name" value="PROPHAGE INTEGRASE INTD-RELATED"/>
    <property type="match status" value="1"/>
</dbReference>
<dbReference type="GO" id="GO:0015074">
    <property type="term" value="P:DNA integration"/>
    <property type="evidence" value="ECO:0007669"/>
    <property type="project" value="InterPro"/>
</dbReference>
<comment type="similarity">
    <text evidence="1">Belongs to the 'phage' integrase family.</text>
</comment>
<evidence type="ECO:0000256" key="4">
    <source>
        <dbReference type="PROSITE-ProRule" id="PRU01248"/>
    </source>
</evidence>
<keyword evidence="3" id="KW-0233">DNA recombination</keyword>
<sequence>MPKKRGNHEGTVYKRESDGKWVGAVTLGHNAQGNPKRKAVYGATRAEAAKKLADLLDKFNKGLLATPATVTVEEFTEAWKKRELVSKAQKTRSAYEWELSHALRHLGKLRVQSVQPVHIRRMLDSMTEEGWTPKPTKAQEREGVQPEPRPYTLRTQKMVLQRMRSVFQDAVRLELIHRNPCEAVKVSVEPSEPVGRVLDTTEMVALLKACDALLDKKDVHPMGMLFRLMLDTGLRKGEALALTWADLDLEAHPPRLSVGKSWSNLKGVRGGIMTKPKSRTSKRVVPIPPGTAARLRALREHVRASFGQDVQGLYLFGSPLHNTPFEPNAPNHALTRICEREGLRHIRPHDLRHTYGSVLLANGVKLEVVSKRMGHANPTVTLNVYRHLLEGELFENVFEVSATAAPAAPESPDLLPHGLPDRDAA</sequence>
<dbReference type="InterPro" id="IPR013762">
    <property type="entry name" value="Integrase-like_cat_sf"/>
</dbReference>
<dbReference type="CDD" id="cd01189">
    <property type="entry name" value="INT_ICEBs1_C_like"/>
    <property type="match status" value="1"/>
</dbReference>
<dbReference type="OrthoDB" id="24185at2"/>
<dbReference type="InterPro" id="IPR011010">
    <property type="entry name" value="DNA_brk_join_enz"/>
</dbReference>
<dbReference type="Gene3D" id="1.10.150.130">
    <property type="match status" value="1"/>
</dbReference>
<comment type="caution">
    <text evidence="8">The sequence shown here is derived from an EMBL/GenBank/DDBJ whole genome shotgun (WGS) entry which is preliminary data.</text>
</comment>
<dbReference type="GO" id="GO:0006310">
    <property type="term" value="P:DNA recombination"/>
    <property type="evidence" value="ECO:0007669"/>
    <property type="project" value="UniProtKB-KW"/>
</dbReference>
<gene>
    <name evidence="8" type="primary">int-Tn 2</name>
    <name evidence="8" type="ORF">Mgrana_00515</name>
</gene>
<organism evidence="8 9">
    <name type="scientific">Meiothermus granaticius NBRC 107808</name>
    <dbReference type="NCBI Taxonomy" id="1227551"/>
    <lineage>
        <taxon>Bacteria</taxon>
        <taxon>Thermotogati</taxon>
        <taxon>Deinococcota</taxon>
        <taxon>Deinococci</taxon>
        <taxon>Thermales</taxon>
        <taxon>Thermaceae</taxon>
        <taxon>Meiothermus</taxon>
    </lineage>
</organism>
<dbReference type="AlphaFoldDB" id="A0A399FEP2"/>
<dbReference type="SUPFAM" id="SSF56349">
    <property type="entry name" value="DNA breaking-rejoining enzymes"/>
    <property type="match status" value="1"/>
</dbReference>
<proteinExistence type="inferred from homology"/>
<dbReference type="InterPro" id="IPR050090">
    <property type="entry name" value="Tyrosine_recombinase_XerCD"/>
</dbReference>
<dbReference type="Pfam" id="PF00589">
    <property type="entry name" value="Phage_integrase"/>
    <property type="match status" value="1"/>
</dbReference>
<dbReference type="GO" id="GO:0003677">
    <property type="term" value="F:DNA binding"/>
    <property type="evidence" value="ECO:0007669"/>
    <property type="project" value="UniProtKB-UniRule"/>
</dbReference>
<feature type="domain" description="Tyr recombinase" evidence="6">
    <location>
        <begin position="193"/>
        <end position="399"/>
    </location>
</feature>
<keyword evidence="9" id="KW-1185">Reference proteome</keyword>
<dbReference type="PANTHER" id="PTHR30349">
    <property type="entry name" value="PHAGE INTEGRASE-RELATED"/>
    <property type="match status" value="1"/>
</dbReference>
<keyword evidence="2 4" id="KW-0238">DNA-binding</keyword>
<accession>A0A399FEP2</accession>
<dbReference type="InterPro" id="IPR010998">
    <property type="entry name" value="Integrase_recombinase_N"/>
</dbReference>
<evidence type="ECO:0000256" key="2">
    <source>
        <dbReference type="ARBA" id="ARBA00023125"/>
    </source>
</evidence>